<feature type="signal peptide" evidence="2">
    <location>
        <begin position="1"/>
        <end position="21"/>
    </location>
</feature>
<accession>A0A3G8M3U7</accession>
<proteinExistence type="predicted"/>
<organism evidence="3 4">
    <name type="scientific">Methylocystis rosea</name>
    <dbReference type="NCBI Taxonomy" id="173366"/>
    <lineage>
        <taxon>Bacteria</taxon>
        <taxon>Pseudomonadati</taxon>
        <taxon>Pseudomonadota</taxon>
        <taxon>Alphaproteobacteria</taxon>
        <taxon>Hyphomicrobiales</taxon>
        <taxon>Methylocystaceae</taxon>
        <taxon>Methylocystis</taxon>
    </lineage>
</organism>
<reference evidence="3 4" key="1">
    <citation type="submission" date="2018-11" db="EMBL/GenBank/DDBJ databases">
        <title>Genome squencing of methanotrophic bacteria isolated from alkaline groundwater in Korea.</title>
        <authorList>
            <person name="Nguyen L.N."/>
        </authorList>
    </citation>
    <scope>NUCLEOTIDE SEQUENCE [LARGE SCALE GENOMIC DNA]</scope>
    <source>
        <strain evidence="3 4">GW6</strain>
    </source>
</reference>
<feature type="compositionally biased region" description="Basic and acidic residues" evidence="1">
    <location>
        <begin position="60"/>
        <end position="79"/>
    </location>
</feature>
<dbReference type="KEGG" id="mros:EHO51_01940"/>
<gene>
    <name evidence="3" type="ORF">EHO51_01940</name>
</gene>
<dbReference type="AlphaFoldDB" id="A0A3G8M3U7"/>
<dbReference type="EMBL" id="CP034086">
    <property type="protein sequence ID" value="AZG75598.1"/>
    <property type="molecule type" value="Genomic_DNA"/>
</dbReference>
<evidence type="ECO:0000256" key="1">
    <source>
        <dbReference type="SAM" id="MobiDB-lite"/>
    </source>
</evidence>
<evidence type="ECO:0000313" key="3">
    <source>
        <dbReference type="EMBL" id="AZG75598.1"/>
    </source>
</evidence>
<name>A0A3G8M3U7_9HYPH</name>
<feature type="region of interest" description="Disordered" evidence="1">
    <location>
        <begin position="60"/>
        <end position="113"/>
    </location>
</feature>
<feature type="chain" id="PRO_5018027741" evidence="2">
    <location>
        <begin position="22"/>
        <end position="113"/>
    </location>
</feature>
<keyword evidence="2" id="KW-0732">Signal</keyword>
<dbReference type="Proteomes" id="UP000273982">
    <property type="component" value="Chromosome"/>
</dbReference>
<evidence type="ECO:0000313" key="4">
    <source>
        <dbReference type="Proteomes" id="UP000273982"/>
    </source>
</evidence>
<dbReference type="RefSeq" id="WP_124737471.1">
    <property type="nucleotide sequence ID" value="NZ_CP034086.1"/>
</dbReference>
<sequence length="113" mass="11909">MTFARFALVLTFSLAAGAALAQDAPSSGGAFIGRLFDATGLRTPPPPAQDFVRDSRSEELHYRAFDPTPAKDPKRKSAADMRAMGAGLEAAAAENRRRAGRVAAPDAPAKPVR</sequence>
<protein>
    <submittedName>
        <fullName evidence="3">Uncharacterized protein</fullName>
    </submittedName>
</protein>
<evidence type="ECO:0000256" key="2">
    <source>
        <dbReference type="SAM" id="SignalP"/>
    </source>
</evidence>
<feature type="compositionally biased region" description="Low complexity" evidence="1">
    <location>
        <begin position="82"/>
        <end position="93"/>
    </location>
</feature>